<sequence length="289" mass="31969">METFKKREIEAVFRLTSGVFGNGADEVSIKGLRIIANIQCFPKNLTQAHMQIFGLSQDVIKRLLTLKIRRQGNIVDSNTVTLKYTDNTVHTLFHGGIWSAIVDYNTMPQVPLIIESLSTLGAQMSVPGGLCFEGVVPVESIMRKLAGLAGYTLINYGVTTTLENETLNGSVQDMIDRVARDANIISYVSNNQLIISPHGVVQNQLPELVVSAETGLVGAPIPGDTYITFTHLFSPEFAPLRMIRMIFPEIPFIEGNFLIQELNHSLDSEQPGGRWFSQIKAVWLDRAHG</sequence>
<proteinExistence type="predicted"/>
<dbReference type="RefSeq" id="WP_005876073.1">
    <property type="nucleotide sequence ID" value="NZ_CABMNL010000001.1"/>
</dbReference>
<reference evidence="1" key="1">
    <citation type="submission" date="2011-10" db="EMBL/GenBank/DDBJ databases">
        <title>The Genome Sequence of Oxalobacter formigenes HOxBLS.</title>
        <authorList>
            <consortium name="The Broad Institute Genome Sequencing Platform"/>
            <person name="Earl A."/>
            <person name="Ward D."/>
            <person name="Feldgarden M."/>
            <person name="Gevers D."/>
            <person name="Allison M.J."/>
            <person name="Humphrey S."/>
            <person name="Young S.K."/>
            <person name="Zeng Q."/>
            <person name="Gargeya S."/>
            <person name="Fitzgerald M."/>
            <person name="Haas B."/>
            <person name="Abouelleil A."/>
            <person name="Alvarado L."/>
            <person name="Arachchi H.M."/>
            <person name="Berlin A."/>
            <person name="Brown A."/>
            <person name="Chapman S.B."/>
            <person name="Chen Z."/>
            <person name="Dunbar C."/>
            <person name="Freedman E."/>
            <person name="Gearin G."/>
            <person name="Goldberg J."/>
            <person name="Griggs A."/>
            <person name="Gujja S."/>
            <person name="Heiman D."/>
            <person name="Howarth C."/>
            <person name="Larson L."/>
            <person name="Lui A."/>
            <person name="MacDonald P.J.P."/>
            <person name="Montmayeur A."/>
            <person name="Murphy C."/>
            <person name="Neiman D."/>
            <person name="Pearson M."/>
            <person name="Priest M."/>
            <person name="Roberts A."/>
            <person name="Saif S."/>
            <person name="Shea T."/>
            <person name="Shenoy N."/>
            <person name="Sisk P."/>
            <person name="Stolte C."/>
            <person name="Sykes S."/>
            <person name="Wortman J."/>
            <person name="Nusbaum C."/>
            <person name="Birren B."/>
        </authorList>
    </citation>
    <scope>NUCLEOTIDE SEQUENCE [LARGE SCALE GENOMIC DNA]</scope>
    <source>
        <strain evidence="1">HOxBLS</strain>
    </source>
</reference>
<accession>C3X1U8</accession>
<dbReference type="Proteomes" id="UP000003973">
    <property type="component" value="Unassembled WGS sequence"/>
</dbReference>
<evidence type="ECO:0000313" key="1">
    <source>
        <dbReference type="EMBL" id="EEO27184.1"/>
    </source>
</evidence>
<protein>
    <submittedName>
        <fullName evidence="1">Uncharacterized protein</fullName>
    </submittedName>
</protein>
<keyword evidence="2" id="KW-1185">Reference proteome</keyword>
<name>C3X1U8_9BURK</name>
<dbReference type="Pfam" id="PF22759">
    <property type="entry name" value="E217_GP41"/>
    <property type="match status" value="1"/>
</dbReference>
<gene>
    <name evidence="1" type="ORF">OFAG_00337</name>
</gene>
<evidence type="ECO:0000313" key="2">
    <source>
        <dbReference type="Proteomes" id="UP000003973"/>
    </source>
</evidence>
<organism evidence="1 2">
    <name type="scientific">Oxalobacter paraformigenes</name>
    <dbReference type="NCBI Taxonomy" id="556268"/>
    <lineage>
        <taxon>Bacteria</taxon>
        <taxon>Pseudomonadati</taxon>
        <taxon>Pseudomonadota</taxon>
        <taxon>Betaproteobacteria</taxon>
        <taxon>Burkholderiales</taxon>
        <taxon>Oxalobacteraceae</taxon>
        <taxon>Oxalobacter</taxon>
    </lineage>
</organism>
<comment type="caution">
    <text evidence="1">The sequence shown here is derived from an EMBL/GenBank/DDBJ whole genome shotgun (WGS) entry which is preliminary data.</text>
</comment>
<dbReference type="InterPro" id="IPR054496">
    <property type="entry name" value="E217_GP41"/>
</dbReference>
<dbReference type="HOGENOM" id="CLU_082098_0_0_4"/>
<dbReference type="AlphaFoldDB" id="C3X1U8"/>
<dbReference type="EMBL" id="ACDP02000029">
    <property type="protein sequence ID" value="EEO27184.1"/>
    <property type="molecule type" value="Genomic_DNA"/>
</dbReference>